<dbReference type="GO" id="GO:0006351">
    <property type="term" value="P:DNA-templated transcription"/>
    <property type="evidence" value="ECO:0007669"/>
    <property type="project" value="InterPro"/>
</dbReference>
<dbReference type="CDD" id="cd12148">
    <property type="entry name" value="fungal_TF_MHR"/>
    <property type="match status" value="1"/>
</dbReference>
<evidence type="ECO:0000256" key="5">
    <source>
        <dbReference type="ARBA" id="ARBA00023163"/>
    </source>
</evidence>
<evidence type="ECO:0000313" key="10">
    <source>
        <dbReference type="Proteomes" id="UP001274830"/>
    </source>
</evidence>
<reference evidence="9" key="1">
    <citation type="submission" date="2023-07" db="EMBL/GenBank/DDBJ databases">
        <title>Black Yeasts Isolated from many extreme environments.</title>
        <authorList>
            <person name="Coleine C."/>
            <person name="Stajich J.E."/>
            <person name="Selbmann L."/>
        </authorList>
    </citation>
    <scope>NUCLEOTIDE SEQUENCE</scope>
    <source>
        <strain evidence="9">CCFEE 5485</strain>
    </source>
</reference>
<feature type="compositionally biased region" description="Polar residues" evidence="7">
    <location>
        <begin position="47"/>
        <end position="59"/>
    </location>
</feature>
<evidence type="ECO:0000256" key="7">
    <source>
        <dbReference type="SAM" id="MobiDB-lite"/>
    </source>
</evidence>
<dbReference type="SMART" id="SM00906">
    <property type="entry name" value="Fungal_trans"/>
    <property type="match status" value="1"/>
</dbReference>
<accession>A0AAE0WJ48</accession>
<evidence type="ECO:0000256" key="4">
    <source>
        <dbReference type="ARBA" id="ARBA00023125"/>
    </source>
</evidence>
<name>A0AAE0WJ48_9PEZI</name>
<feature type="region of interest" description="Disordered" evidence="7">
    <location>
        <begin position="45"/>
        <end position="100"/>
    </location>
</feature>
<organism evidence="9 10">
    <name type="scientific">Recurvomyces mirabilis</name>
    <dbReference type="NCBI Taxonomy" id="574656"/>
    <lineage>
        <taxon>Eukaryota</taxon>
        <taxon>Fungi</taxon>
        <taxon>Dikarya</taxon>
        <taxon>Ascomycota</taxon>
        <taxon>Pezizomycotina</taxon>
        <taxon>Dothideomycetes</taxon>
        <taxon>Dothideomycetidae</taxon>
        <taxon>Mycosphaerellales</taxon>
        <taxon>Teratosphaeriaceae</taxon>
        <taxon>Recurvomyces</taxon>
    </lineage>
</organism>
<dbReference type="EMBL" id="JAUTXT010000033">
    <property type="protein sequence ID" value="KAK3672349.1"/>
    <property type="molecule type" value="Genomic_DNA"/>
</dbReference>
<dbReference type="GO" id="GO:0008270">
    <property type="term" value="F:zinc ion binding"/>
    <property type="evidence" value="ECO:0007669"/>
    <property type="project" value="InterPro"/>
</dbReference>
<sequence>MASSLLVPTVAHINKLAVYTQLGVGPYGRPTKAVLKQLQEENRRLRATTNDPGSPTSVSPYKPQPAGSGENSSTIVLPLDKPTGDHAHKTQTESPMTAPASISNISTFHGPTSTLFDDVAAGKQNNSWLSPERRATMPGVLFAEAARQKQMERINTLQNKLDFDGVEPELGLHLLNLHWNRQHHSFLVTYRPAFMRDMACNGPYFSKILLNAIYYGASKFSTRLELRKDRDDVRTAGWQFRDRVRELLGRAMDRSEIPTIQALLQMTSSLFALGDEQSAAWLYAGAAFRMVIDLGLHIDATLLPSHTKLSEEDLEIRRRVFWSAFVLDKIQSLYQGRPAALQHQDCQVPFSFLDEYEELEHWVPFAYSGADEYSGSPGYSVTTFTELCKLCIILNQVLNRVYNSRGGPDQSDVLLQDLQRLEADLNAWTNAMPVHLRLPQAIATAAVDAPPPHVLSLAAMGNMVRILLHRPFVSDGHLSSIAPEVAKSCFNACAAAATEIVRIIRLYDQAFTIRRAPYLISYATYLAATIHVRIAATRSGWSEAHSCLQTCLTVFEDGAKTNYAVRKSSTVIENLMKRMSVSLERKIGNGDYNGNGPTDLSQQGVTCPPHHALSGEYQQSRSGSTDLSYAGTALMDDIDIDAIIESFMYNQQGGAVGDGTVGGTSMSNNEYIMLDPSLGPQYSWLGMSSDVDDTLFGFHTSGLDILR</sequence>
<dbReference type="AlphaFoldDB" id="A0AAE0WJ48"/>
<feature type="compositionally biased region" description="Basic and acidic residues" evidence="7">
    <location>
        <begin position="82"/>
        <end position="91"/>
    </location>
</feature>
<evidence type="ECO:0000256" key="2">
    <source>
        <dbReference type="ARBA" id="ARBA00022833"/>
    </source>
</evidence>
<evidence type="ECO:0000256" key="6">
    <source>
        <dbReference type="ARBA" id="ARBA00023242"/>
    </source>
</evidence>
<dbReference type="Pfam" id="PF04082">
    <property type="entry name" value="Fungal_trans"/>
    <property type="match status" value="1"/>
</dbReference>
<feature type="domain" description="Xylanolytic transcriptional activator regulatory" evidence="8">
    <location>
        <begin position="280"/>
        <end position="357"/>
    </location>
</feature>
<dbReference type="PANTHER" id="PTHR31313:SF86">
    <property type="entry name" value="ZN(2)-C6 FUNGAL-TYPE DOMAIN-CONTAINING PROTEIN"/>
    <property type="match status" value="1"/>
</dbReference>
<dbReference type="GO" id="GO:0003677">
    <property type="term" value="F:DNA binding"/>
    <property type="evidence" value="ECO:0007669"/>
    <property type="project" value="UniProtKB-KW"/>
</dbReference>
<evidence type="ECO:0000256" key="3">
    <source>
        <dbReference type="ARBA" id="ARBA00023015"/>
    </source>
</evidence>
<keyword evidence="6" id="KW-0539">Nucleus</keyword>
<evidence type="ECO:0000256" key="1">
    <source>
        <dbReference type="ARBA" id="ARBA00022723"/>
    </source>
</evidence>
<keyword evidence="5" id="KW-0804">Transcription</keyword>
<dbReference type="InterPro" id="IPR007219">
    <property type="entry name" value="XnlR_reg_dom"/>
</dbReference>
<comment type="caution">
    <text evidence="9">The sequence shown here is derived from an EMBL/GenBank/DDBJ whole genome shotgun (WGS) entry which is preliminary data.</text>
</comment>
<evidence type="ECO:0000259" key="8">
    <source>
        <dbReference type="SMART" id="SM00906"/>
    </source>
</evidence>
<keyword evidence="4" id="KW-0238">DNA-binding</keyword>
<evidence type="ECO:0000313" key="9">
    <source>
        <dbReference type="EMBL" id="KAK3672349.1"/>
    </source>
</evidence>
<keyword evidence="1" id="KW-0479">Metal-binding</keyword>
<protein>
    <recommendedName>
        <fullName evidence="8">Xylanolytic transcriptional activator regulatory domain-containing protein</fullName>
    </recommendedName>
</protein>
<proteinExistence type="predicted"/>
<dbReference type="Proteomes" id="UP001274830">
    <property type="component" value="Unassembled WGS sequence"/>
</dbReference>
<gene>
    <name evidence="9" type="ORF">LTR78_007656</name>
</gene>
<dbReference type="InterPro" id="IPR051615">
    <property type="entry name" value="Transcr_Regulatory_Elem"/>
</dbReference>
<keyword evidence="3" id="KW-0805">Transcription regulation</keyword>
<keyword evidence="2" id="KW-0862">Zinc</keyword>
<keyword evidence="10" id="KW-1185">Reference proteome</keyword>
<dbReference type="PANTHER" id="PTHR31313">
    <property type="entry name" value="TY1 ENHANCER ACTIVATOR"/>
    <property type="match status" value="1"/>
</dbReference>